<dbReference type="PROSITE" id="PS51846">
    <property type="entry name" value="CNNM"/>
    <property type="match status" value="1"/>
</dbReference>
<dbReference type="PROSITE" id="PS51371">
    <property type="entry name" value="CBS"/>
    <property type="match status" value="2"/>
</dbReference>
<keyword evidence="3" id="KW-1003">Cell membrane</keyword>
<dbReference type="InterPro" id="IPR005170">
    <property type="entry name" value="Transptr-assoc_dom"/>
</dbReference>
<evidence type="ECO:0000256" key="8">
    <source>
        <dbReference type="ARBA" id="ARBA00023136"/>
    </source>
</evidence>
<dbReference type="CDD" id="cd04590">
    <property type="entry name" value="CBS_pair_CorC_HlyC_assoc"/>
    <property type="match status" value="1"/>
</dbReference>
<keyword evidence="6 9" id="KW-1133">Transmembrane helix</keyword>
<keyword evidence="7" id="KW-0129">CBS domain</keyword>
<evidence type="ECO:0000256" key="4">
    <source>
        <dbReference type="ARBA" id="ARBA00022692"/>
    </source>
</evidence>
<dbReference type="InterPro" id="IPR000644">
    <property type="entry name" value="CBS_dom"/>
</dbReference>
<evidence type="ECO:0000256" key="5">
    <source>
        <dbReference type="ARBA" id="ARBA00022737"/>
    </source>
</evidence>
<dbReference type="PANTHER" id="PTHR22777:SF32">
    <property type="entry name" value="UPF0053 INNER MEMBRANE PROTEIN YFJD"/>
    <property type="match status" value="1"/>
</dbReference>
<dbReference type="Gene3D" id="3.10.580.10">
    <property type="entry name" value="CBS-domain"/>
    <property type="match status" value="1"/>
</dbReference>
<comment type="similarity">
    <text evidence="2">Belongs to the UPF0053 family.</text>
</comment>
<feature type="domain" description="CBS" evidence="10">
    <location>
        <begin position="265"/>
        <end position="322"/>
    </location>
</feature>
<keyword evidence="4 9" id="KW-0812">Transmembrane</keyword>
<keyword evidence="8 9" id="KW-0472">Membrane</keyword>
<feature type="transmembrane region" description="Helical" evidence="9">
    <location>
        <begin position="84"/>
        <end position="104"/>
    </location>
</feature>
<dbReference type="Pfam" id="PF01595">
    <property type="entry name" value="CNNM"/>
    <property type="match status" value="1"/>
</dbReference>
<dbReference type="SMART" id="SM00116">
    <property type="entry name" value="CBS"/>
    <property type="match status" value="2"/>
</dbReference>
<dbReference type="InterPro" id="IPR016169">
    <property type="entry name" value="FAD-bd_PCMH_sub2"/>
</dbReference>
<reference evidence="12" key="1">
    <citation type="submission" date="2020-05" db="EMBL/GenBank/DDBJ databases">
        <authorList>
            <person name="Chiriac C."/>
            <person name="Salcher M."/>
            <person name="Ghai R."/>
            <person name="Kavagutti S V."/>
        </authorList>
    </citation>
    <scope>NUCLEOTIDE SEQUENCE</scope>
</reference>
<feature type="domain" description="CNNM transmembrane" evidence="11">
    <location>
        <begin position="1"/>
        <end position="181"/>
    </location>
</feature>
<comment type="subcellular location">
    <subcellularLocation>
        <location evidence="1">Cell membrane</location>
        <topology evidence="1">Multi-pass membrane protein</topology>
    </subcellularLocation>
</comment>
<evidence type="ECO:0000256" key="3">
    <source>
        <dbReference type="ARBA" id="ARBA00022475"/>
    </source>
</evidence>
<dbReference type="SUPFAM" id="SSF56176">
    <property type="entry name" value="FAD-binding/transporter-associated domain-like"/>
    <property type="match status" value="1"/>
</dbReference>
<dbReference type="InterPro" id="IPR044751">
    <property type="entry name" value="Ion_transp-like_CBS"/>
</dbReference>
<dbReference type="Gene3D" id="3.30.465.10">
    <property type="match status" value="1"/>
</dbReference>
<evidence type="ECO:0000259" key="10">
    <source>
        <dbReference type="PROSITE" id="PS51371"/>
    </source>
</evidence>
<dbReference type="Pfam" id="PF03471">
    <property type="entry name" value="CorC_HlyC"/>
    <property type="match status" value="1"/>
</dbReference>
<organism evidence="12">
    <name type="scientific">freshwater metagenome</name>
    <dbReference type="NCBI Taxonomy" id="449393"/>
    <lineage>
        <taxon>unclassified sequences</taxon>
        <taxon>metagenomes</taxon>
        <taxon>ecological metagenomes</taxon>
    </lineage>
</organism>
<evidence type="ECO:0000256" key="7">
    <source>
        <dbReference type="ARBA" id="ARBA00023122"/>
    </source>
</evidence>
<feature type="transmembrane region" description="Helical" evidence="9">
    <location>
        <begin position="116"/>
        <end position="133"/>
    </location>
</feature>
<keyword evidence="5" id="KW-0677">Repeat</keyword>
<sequence>MLGGIVLLFLFSTLLALSETAFTRTNRIRAIALEEEGKPGAARLVVMLQHPERTLNSLLFLLLLSQLTSASLLGVVLERKAGSAGLVIGLALQIVVYYVLGEVAPKTYAIQHPERAALRVSGFLYAITNFWPLRKMSRGLIGLANILLPGKGLKEGPFVTEQDLRMMADVAADDAEIEHDERELIHSIFEFGDTVVREVMTPRPDMIGIEVESTLEAALNTAINEGLSRLPVYEGTTDEVVGIIYLKDLIRRSRSSESPATIREMLRPAKFVPEQQKVAKLLKDMRTERFHMAMVVDEHGGTAGLVTLEDLVEEIVGDITDEYDAVEPSLERLEGGGIRAPGNTPIDEVGEALGMDLPDEESDTLAGLVFNVLGRVPEQGEEFPFQNFKFRVERIERRRIKSVVIVPIVAVVSADEAN</sequence>
<dbReference type="FunFam" id="3.10.580.10:FF:000002">
    <property type="entry name" value="Magnesium/cobalt efflux protein CorC"/>
    <property type="match status" value="1"/>
</dbReference>
<evidence type="ECO:0000313" key="12">
    <source>
        <dbReference type="EMBL" id="CAB4655605.1"/>
    </source>
</evidence>
<protein>
    <submittedName>
        <fullName evidence="12">Unannotated protein</fullName>
    </submittedName>
</protein>
<dbReference type="InterPro" id="IPR036318">
    <property type="entry name" value="FAD-bd_PCMH-like_sf"/>
</dbReference>
<proteinExistence type="inferred from homology"/>
<evidence type="ECO:0000256" key="2">
    <source>
        <dbReference type="ARBA" id="ARBA00006337"/>
    </source>
</evidence>
<dbReference type="InterPro" id="IPR002550">
    <property type="entry name" value="CNNM"/>
</dbReference>
<dbReference type="Pfam" id="PF00571">
    <property type="entry name" value="CBS"/>
    <property type="match status" value="2"/>
</dbReference>
<feature type="domain" description="CBS" evidence="10">
    <location>
        <begin position="200"/>
        <end position="261"/>
    </location>
</feature>
<name>A0A6J6L5Q1_9ZZZZ</name>
<dbReference type="SUPFAM" id="SSF54631">
    <property type="entry name" value="CBS-domain pair"/>
    <property type="match status" value="1"/>
</dbReference>
<feature type="transmembrane region" description="Helical" evidence="9">
    <location>
        <begin position="57"/>
        <end position="77"/>
    </location>
</feature>
<evidence type="ECO:0000256" key="9">
    <source>
        <dbReference type="SAM" id="Phobius"/>
    </source>
</evidence>
<dbReference type="EMBL" id="CAEZWM010000064">
    <property type="protein sequence ID" value="CAB4655605.1"/>
    <property type="molecule type" value="Genomic_DNA"/>
</dbReference>
<gene>
    <name evidence="12" type="ORF">UFOPK2242_00657</name>
</gene>
<evidence type="ECO:0000256" key="1">
    <source>
        <dbReference type="ARBA" id="ARBA00004651"/>
    </source>
</evidence>
<dbReference type="InterPro" id="IPR046342">
    <property type="entry name" value="CBS_dom_sf"/>
</dbReference>
<dbReference type="PANTHER" id="PTHR22777">
    <property type="entry name" value="HEMOLYSIN-RELATED"/>
    <property type="match status" value="1"/>
</dbReference>
<dbReference type="GO" id="GO:0005886">
    <property type="term" value="C:plasma membrane"/>
    <property type="evidence" value="ECO:0007669"/>
    <property type="project" value="UniProtKB-SubCell"/>
</dbReference>
<evidence type="ECO:0000256" key="6">
    <source>
        <dbReference type="ARBA" id="ARBA00022989"/>
    </source>
</evidence>
<dbReference type="GO" id="GO:0050660">
    <property type="term" value="F:flavin adenine dinucleotide binding"/>
    <property type="evidence" value="ECO:0007669"/>
    <property type="project" value="InterPro"/>
</dbReference>
<evidence type="ECO:0000259" key="11">
    <source>
        <dbReference type="PROSITE" id="PS51846"/>
    </source>
</evidence>
<dbReference type="AlphaFoldDB" id="A0A6J6L5Q1"/>
<dbReference type="SMART" id="SM01091">
    <property type="entry name" value="CorC_HlyC"/>
    <property type="match status" value="1"/>
</dbReference>
<accession>A0A6J6L5Q1</accession>